<dbReference type="PANTHER" id="PTHR30290:SF10">
    <property type="entry name" value="PERIPLASMIC OLIGOPEPTIDE-BINDING PROTEIN-RELATED"/>
    <property type="match status" value="1"/>
</dbReference>
<protein>
    <submittedName>
        <fullName evidence="8">ABC transporter substrate-binding protein</fullName>
    </submittedName>
</protein>
<feature type="signal peptide" evidence="6">
    <location>
        <begin position="1"/>
        <end position="25"/>
    </location>
</feature>
<dbReference type="EMBL" id="CP015405">
    <property type="protein sequence ID" value="ANU78469.1"/>
    <property type="molecule type" value="Genomic_DNA"/>
</dbReference>
<evidence type="ECO:0000256" key="6">
    <source>
        <dbReference type="SAM" id="SignalP"/>
    </source>
</evidence>
<dbReference type="PANTHER" id="PTHR30290">
    <property type="entry name" value="PERIPLASMIC BINDING COMPONENT OF ABC TRANSPORTER"/>
    <property type="match status" value="1"/>
</dbReference>
<dbReference type="OrthoDB" id="9801912at2"/>
<dbReference type="InterPro" id="IPR030678">
    <property type="entry name" value="Peptide/Ni-bd"/>
</dbReference>
<dbReference type="Gene3D" id="3.90.76.10">
    <property type="entry name" value="Dipeptide-binding Protein, Domain 1"/>
    <property type="match status" value="1"/>
</dbReference>
<accession>A0A1C7IJA2</accession>
<evidence type="ECO:0000256" key="3">
    <source>
        <dbReference type="ARBA" id="ARBA00022448"/>
    </source>
</evidence>
<proteinExistence type="inferred from homology"/>
<dbReference type="CDD" id="cd08504">
    <property type="entry name" value="PBP2_OppA"/>
    <property type="match status" value="1"/>
</dbReference>
<dbReference type="PIRSF" id="PIRSF002741">
    <property type="entry name" value="MppA"/>
    <property type="match status" value="1"/>
</dbReference>
<feature type="region of interest" description="Disordered" evidence="5">
    <location>
        <begin position="28"/>
        <end position="53"/>
    </location>
</feature>
<dbReference type="STRING" id="1796616.A4V09_23635"/>
<dbReference type="RefSeq" id="WP_065544549.1">
    <property type="nucleotide sequence ID" value="NZ_CP015405.2"/>
</dbReference>
<sequence>MKKKGVMAALLALTLAVVPITGCGAGFTGDDNSKTESTEKGGEASGEKETSGEVLSVATNAEVKTLVQWAASEESAFTVNNQVQEGLFRMDADNKPQPALCDTYEVSDDKLVYTFHLRDGIQWSNGESITANDFVFAWLKQMGTEATNGYSFIMNDYIVNAQEYSEGTAKAEDVGAKAVDDQTFEVTLKSPTPYFINLTTMVMFFPVNEKFYTEQGDKYALAPENMLYSGPYTITEYDPSVGVTLAKNDKYWDKDNVQIADAKIRVVKDAAAALSAYQAGELSQVQLDSSNVTANQDNPEFGNEIDFRTTYIQFNLTDPVVGNVNMRKAIAMAIDRTALTKNILADGSAPGTGLIADGMAGDGTKTFRELNGEVTSFDPAKAKEYYDKAAEELGSAPSEVTMLVADDSVTKAVATFLQSELEKNLGLKMVIDTKTAQGRGELMDANNYQMGLTAWGADYDDAMTYLDLWTNGTPYRGNYADDTYNSLIADAKSQTDDTARLQDMLQAEKKLVEEDVVVSPVYHRGSATLTKSNVQNLITHPIGVPIELKYASFK</sequence>
<comment type="subcellular location">
    <subcellularLocation>
        <location evidence="1">Cell envelope</location>
    </subcellularLocation>
</comment>
<name>A0A1C7IJA2_9FIRM</name>
<feature type="domain" description="Solute-binding protein family 5" evidence="7">
    <location>
        <begin position="95"/>
        <end position="474"/>
    </location>
</feature>
<comment type="similarity">
    <text evidence="2">Belongs to the bacterial solute-binding protein 5 family.</text>
</comment>
<keyword evidence="4 6" id="KW-0732">Signal</keyword>
<evidence type="ECO:0000256" key="4">
    <source>
        <dbReference type="ARBA" id="ARBA00022729"/>
    </source>
</evidence>
<dbReference type="InterPro" id="IPR000914">
    <property type="entry name" value="SBP_5_dom"/>
</dbReference>
<dbReference type="InterPro" id="IPR039424">
    <property type="entry name" value="SBP_5"/>
</dbReference>
<evidence type="ECO:0000256" key="2">
    <source>
        <dbReference type="ARBA" id="ARBA00005695"/>
    </source>
</evidence>
<dbReference type="Proteomes" id="UP000092574">
    <property type="component" value="Chromosome"/>
</dbReference>
<evidence type="ECO:0000256" key="1">
    <source>
        <dbReference type="ARBA" id="ARBA00004196"/>
    </source>
</evidence>
<dbReference type="Gene3D" id="3.10.105.10">
    <property type="entry name" value="Dipeptide-binding Protein, Domain 3"/>
    <property type="match status" value="1"/>
</dbReference>
<organism evidence="8 9">
    <name type="scientific">Blautia pseudococcoides</name>
    <dbReference type="NCBI Taxonomy" id="1796616"/>
    <lineage>
        <taxon>Bacteria</taxon>
        <taxon>Bacillati</taxon>
        <taxon>Bacillota</taxon>
        <taxon>Clostridia</taxon>
        <taxon>Lachnospirales</taxon>
        <taxon>Lachnospiraceae</taxon>
        <taxon>Blautia</taxon>
    </lineage>
</organism>
<keyword evidence="9" id="KW-1185">Reference proteome</keyword>
<evidence type="ECO:0000259" key="7">
    <source>
        <dbReference type="Pfam" id="PF00496"/>
    </source>
</evidence>
<feature type="chain" id="PRO_5039111860" evidence="6">
    <location>
        <begin position="26"/>
        <end position="554"/>
    </location>
</feature>
<dbReference type="GO" id="GO:0043190">
    <property type="term" value="C:ATP-binding cassette (ABC) transporter complex"/>
    <property type="evidence" value="ECO:0007669"/>
    <property type="project" value="InterPro"/>
</dbReference>
<dbReference type="GO" id="GO:0015833">
    <property type="term" value="P:peptide transport"/>
    <property type="evidence" value="ECO:0007669"/>
    <property type="project" value="TreeGrafter"/>
</dbReference>
<dbReference type="SUPFAM" id="SSF53850">
    <property type="entry name" value="Periplasmic binding protein-like II"/>
    <property type="match status" value="1"/>
</dbReference>
<dbReference type="FunFam" id="3.90.76.10:FF:000001">
    <property type="entry name" value="Oligopeptide ABC transporter substrate-binding protein"/>
    <property type="match status" value="1"/>
</dbReference>
<evidence type="ECO:0000256" key="5">
    <source>
        <dbReference type="SAM" id="MobiDB-lite"/>
    </source>
</evidence>
<evidence type="ECO:0000313" key="9">
    <source>
        <dbReference type="Proteomes" id="UP000092574"/>
    </source>
</evidence>
<evidence type="ECO:0000313" key="8">
    <source>
        <dbReference type="EMBL" id="ANU78469.1"/>
    </source>
</evidence>
<dbReference type="GO" id="GO:0042597">
    <property type="term" value="C:periplasmic space"/>
    <property type="evidence" value="ECO:0007669"/>
    <property type="project" value="UniProtKB-ARBA"/>
</dbReference>
<dbReference type="GO" id="GO:1904680">
    <property type="term" value="F:peptide transmembrane transporter activity"/>
    <property type="evidence" value="ECO:0007669"/>
    <property type="project" value="TreeGrafter"/>
</dbReference>
<reference evidence="8" key="1">
    <citation type="submission" date="2017-04" db="EMBL/GenBank/DDBJ databases">
        <title>Complete Genome Sequences of Twelve Strains of a Stable Defined Moderately Diverse Mouse Microbiota 2 (sDMDMm2).</title>
        <authorList>
            <person name="Uchimura Y."/>
            <person name="Wyss M."/>
            <person name="Brugiroux S."/>
            <person name="Limenitakis J.P."/>
            <person name="Stecher B."/>
            <person name="McCoy K.D."/>
            <person name="Macpherson A.J."/>
        </authorList>
    </citation>
    <scope>NUCLEOTIDE SEQUENCE</scope>
    <source>
        <strain evidence="8">YL58</strain>
    </source>
</reference>
<dbReference type="AlphaFoldDB" id="A0A1C7IJA2"/>
<dbReference type="Pfam" id="PF00496">
    <property type="entry name" value="SBP_bac_5"/>
    <property type="match status" value="1"/>
</dbReference>
<feature type="compositionally biased region" description="Basic and acidic residues" evidence="5">
    <location>
        <begin position="31"/>
        <end position="51"/>
    </location>
</feature>
<gene>
    <name evidence="8" type="ORF">A4V09_23635</name>
</gene>
<dbReference type="KEGG" id="byl:A4V09_23635"/>
<dbReference type="Gene3D" id="3.40.190.10">
    <property type="entry name" value="Periplasmic binding protein-like II"/>
    <property type="match status" value="1"/>
</dbReference>
<dbReference type="GO" id="GO:0030313">
    <property type="term" value="C:cell envelope"/>
    <property type="evidence" value="ECO:0007669"/>
    <property type="project" value="UniProtKB-SubCell"/>
</dbReference>
<keyword evidence="3" id="KW-0813">Transport</keyword>